<dbReference type="Pfam" id="PF02566">
    <property type="entry name" value="OsmC"/>
    <property type="match status" value="1"/>
</dbReference>
<comment type="caution">
    <text evidence="1">The sequence shown here is derived from an EMBL/GenBank/DDBJ whole genome shotgun (WGS) entry which is preliminary data.</text>
</comment>
<dbReference type="SUPFAM" id="SSF82784">
    <property type="entry name" value="OsmC-like"/>
    <property type="match status" value="1"/>
</dbReference>
<dbReference type="EMBL" id="BONO01000010">
    <property type="protein sequence ID" value="GIG36197.1"/>
    <property type="molecule type" value="Genomic_DNA"/>
</dbReference>
<dbReference type="InterPro" id="IPR015946">
    <property type="entry name" value="KH_dom-like_a/b"/>
</dbReference>
<gene>
    <name evidence="1" type="ORF">Cpa01nite_15780</name>
</gene>
<name>A0A919PDI0_9CELL</name>
<dbReference type="RefSeq" id="WP_203668227.1">
    <property type="nucleotide sequence ID" value="NZ_BONO01000010.1"/>
</dbReference>
<sequence length="137" mass="14136">MPEDFAVTAGAGTLAPADGDAVALPHRWTPAGVRATFAFTGAHLLHLAVAGCVLNDLYREAHARGLELDGVAVTARGGFAPGTWASTGVVYEVRVDTRAPDGDVALLLEVVDEVAEIPRALRQGAPVTRARPADDAG</sequence>
<dbReference type="Proteomes" id="UP000642125">
    <property type="component" value="Unassembled WGS sequence"/>
</dbReference>
<dbReference type="Gene3D" id="3.30.300.20">
    <property type="match status" value="1"/>
</dbReference>
<keyword evidence="2" id="KW-1185">Reference proteome</keyword>
<accession>A0A919PDI0</accession>
<dbReference type="InterPro" id="IPR003718">
    <property type="entry name" value="OsmC/Ohr_fam"/>
</dbReference>
<dbReference type="AlphaFoldDB" id="A0A919PDI0"/>
<reference evidence="1" key="1">
    <citation type="submission" date="2021-01" db="EMBL/GenBank/DDBJ databases">
        <title>Whole genome shotgun sequence of Cellulomonas pakistanensis NBRC 110800.</title>
        <authorList>
            <person name="Komaki H."/>
            <person name="Tamura T."/>
        </authorList>
    </citation>
    <scope>NUCLEOTIDE SEQUENCE</scope>
    <source>
        <strain evidence="1">NBRC 110800</strain>
    </source>
</reference>
<dbReference type="InterPro" id="IPR036102">
    <property type="entry name" value="OsmC/Ohrsf"/>
</dbReference>
<protein>
    <recommendedName>
        <fullName evidence="3">Osmotically inducible protein C</fullName>
    </recommendedName>
</protein>
<proteinExistence type="predicted"/>
<evidence type="ECO:0000313" key="1">
    <source>
        <dbReference type="EMBL" id="GIG36197.1"/>
    </source>
</evidence>
<evidence type="ECO:0008006" key="3">
    <source>
        <dbReference type="Google" id="ProtNLM"/>
    </source>
</evidence>
<evidence type="ECO:0000313" key="2">
    <source>
        <dbReference type="Proteomes" id="UP000642125"/>
    </source>
</evidence>
<organism evidence="1 2">
    <name type="scientific">Cellulomonas pakistanensis</name>
    <dbReference type="NCBI Taxonomy" id="992287"/>
    <lineage>
        <taxon>Bacteria</taxon>
        <taxon>Bacillati</taxon>
        <taxon>Actinomycetota</taxon>
        <taxon>Actinomycetes</taxon>
        <taxon>Micrococcales</taxon>
        <taxon>Cellulomonadaceae</taxon>
        <taxon>Cellulomonas</taxon>
    </lineage>
</organism>